<gene>
    <name evidence="1" type="ORF">SAMN05444267_10123</name>
</gene>
<sequence>MINKILIISCSTILFSCNENTRKKNIVLPKNKENTENSNIKNNLPYSSEQVKKIYRYDKETSEYSININEKDLLEFNQNEVGLPIKENDFDINPKANTKYFNIETFNFPNKAYCKLITYNTYGENDINIVNIQLNSYKNDKLIDQLLLDCRFTFEIEYYRTFVINKDKTIKLTKYSVNNIEINENGDIIGKKTKPEITETVLNYKIDNNGKFIKL</sequence>
<reference evidence="2" key="1">
    <citation type="submission" date="2016-11" db="EMBL/GenBank/DDBJ databases">
        <authorList>
            <person name="Varghese N."/>
            <person name="Submissions S."/>
        </authorList>
    </citation>
    <scope>NUCLEOTIDE SEQUENCE [LARGE SCALE GENOMIC DNA]</scope>
    <source>
        <strain evidence="2">DSM 26899</strain>
    </source>
</reference>
<dbReference type="OrthoDB" id="1260171at2"/>
<dbReference type="STRING" id="1302687.SAMN05444267_10123"/>
<dbReference type="AlphaFoldDB" id="A0A1M6XVR1"/>
<dbReference type="EMBL" id="FRAV01000012">
    <property type="protein sequence ID" value="SHL09969.1"/>
    <property type="molecule type" value="Genomic_DNA"/>
</dbReference>
<protein>
    <recommendedName>
        <fullName evidence="3">Lipoprotein</fullName>
    </recommendedName>
</protein>
<organism evidence="1 2">
    <name type="scientific">Chryseobacterium polytrichastri</name>
    <dbReference type="NCBI Taxonomy" id="1302687"/>
    <lineage>
        <taxon>Bacteria</taxon>
        <taxon>Pseudomonadati</taxon>
        <taxon>Bacteroidota</taxon>
        <taxon>Flavobacteriia</taxon>
        <taxon>Flavobacteriales</taxon>
        <taxon>Weeksellaceae</taxon>
        <taxon>Chryseobacterium group</taxon>
        <taxon>Chryseobacterium</taxon>
    </lineage>
</organism>
<name>A0A1M6XVR1_9FLAO</name>
<proteinExistence type="predicted"/>
<dbReference type="PROSITE" id="PS51257">
    <property type="entry name" value="PROKAR_LIPOPROTEIN"/>
    <property type="match status" value="1"/>
</dbReference>
<evidence type="ECO:0008006" key="3">
    <source>
        <dbReference type="Google" id="ProtNLM"/>
    </source>
</evidence>
<accession>A0A1M6XVR1</accession>
<evidence type="ECO:0000313" key="2">
    <source>
        <dbReference type="Proteomes" id="UP000184364"/>
    </source>
</evidence>
<evidence type="ECO:0000313" key="1">
    <source>
        <dbReference type="EMBL" id="SHL09969.1"/>
    </source>
</evidence>
<dbReference type="Proteomes" id="UP000184364">
    <property type="component" value="Unassembled WGS sequence"/>
</dbReference>
<dbReference type="RefSeq" id="WP_073292619.1">
    <property type="nucleotide sequence ID" value="NZ_FRAV01000012.1"/>
</dbReference>
<keyword evidence="2" id="KW-1185">Reference proteome</keyword>